<dbReference type="Pfam" id="PF14559">
    <property type="entry name" value="TPR_19"/>
    <property type="match status" value="1"/>
</dbReference>
<dbReference type="SUPFAM" id="SSF52833">
    <property type="entry name" value="Thioredoxin-like"/>
    <property type="match status" value="1"/>
</dbReference>
<dbReference type="Pfam" id="PF00085">
    <property type="entry name" value="Thioredoxin"/>
    <property type="match status" value="1"/>
</dbReference>
<dbReference type="PANTHER" id="PTHR45663:SF11">
    <property type="entry name" value="GEO12009P1"/>
    <property type="match status" value="1"/>
</dbReference>
<dbReference type="InterPro" id="IPR017937">
    <property type="entry name" value="Thioredoxin_CS"/>
</dbReference>
<evidence type="ECO:0000256" key="3">
    <source>
        <dbReference type="ARBA" id="ARBA00022982"/>
    </source>
</evidence>
<name>A0A450UPI9_9GAMM</name>
<keyword evidence="2" id="KW-0813">Transport</keyword>
<proteinExistence type="inferred from homology"/>
<dbReference type="NCBIfam" id="TIGR01068">
    <property type="entry name" value="thioredoxin"/>
    <property type="match status" value="1"/>
</dbReference>
<dbReference type="Gene3D" id="1.25.40.10">
    <property type="entry name" value="Tetratricopeptide repeat domain"/>
    <property type="match status" value="2"/>
</dbReference>
<feature type="repeat" description="TPR" evidence="7">
    <location>
        <begin position="219"/>
        <end position="252"/>
    </location>
</feature>
<dbReference type="FunFam" id="3.40.30.10:FF:000001">
    <property type="entry name" value="Thioredoxin"/>
    <property type="match status" value="1"/>
</dbReference>
<keyword evidence="4" id="KW-1015">Disulfide bond</keyword>
<dbReference type="Pfam" id="PF14561">
    <property type="entry name" value="TPR_20"/>
    <property type="match status" value="1"/>
</dbReference>
<evidence type="ECO:0000256" key="4">
    <source>
        <dbReference type="ARBA" id="ARBA00023157"/>
    </source>
</evidence>
<evidence type="ECO:0000256" key="5">
    <source>
        <dbReference type="ARBA" id="ARBA00023284"/>
    </source>
</evidence>
<accession>A0A450UPI9</accession>
<dbReference type="GO" id="GO:0005737">
    <property type="term" value="C:cytoplasm"/>
    <property type="evidence" value="ECO:0007669"/>
    <property type="project" value="TreeGrafter"/>
</dbReference>
<dbReference type="SUPFAM" id="SSF48452">
    <property type="entry name" value="TPR-like"/>
    <property type="match status" value="1"/>
</dbReference>
<dbReference type="GO" id="GO:0006950">
    <property type="term" value="P:response to stress"/>
    <property type="evidence" value="ECO:0007669"/>
    <property type="project" value="UniProtKB-ARBA"/>
</dbReference>
<dbReference type="PROSITE" id="PS51352">
    <property type="entry name" value="THIOREDOXIN_2"/>
    <property type="match status" value="1"/>
</dbReference>
<dbReference type="PROSITE" id="PS50005">
    <property type="entry name" value="TPR"/>
    <property type="match status" value="1"/>
</dbReference>
<dbReference type="PROSITE" id="PS00194">
    <property type="entry name" value="THIOREDOXIN_1"/>
    <property type="match status" value="1"/>
</dbReference>
<keyword evidence="5" id="KW-0676">Redox-active center</keyword>
<dbReference type="InterPro" id="IPR013766">
    <property type="entry name" value="Thioredoxin_domain"/>
</dbReference>
<dbReference type="EMBL" id="CAADFF010000058">
    <property type="protein sequence ID" value="VFJ94446.1"/>
    <property type="molecule type" value="Genomic_DNA"/>
</dbReference>
<evidence type="ECO:0000256" key="7">
    <source>
        <dbReference type="PROSITE-ProRule" id="PRU00339"/>
    </source>
</evidence>
<evidence type="ECO:0000313" key="9">
    <source>
        <dbReference type="EMBL" id="VFJ94446.1"/>
    </source>
</evidence>
<dbReference type="GO" id="GO:0015035">
    <property type="term" value="F:protein-disulfide reductase activity"/>
    <property type="evidence" value="ECO:0007669"/>
    <property type="project" value="UniProtKB-UniRule"/>
</dbReference>
<evidence type="ECO:0000256" key="1">
    <source>
        <dbReference type="ARBA" id="ARBA00008987"/>
    </source>
</evidence>
<gene>
    <name evidence="9" type="ORF">BECKLFY1418B_GA0070995_105814</name>
</gene>
<dbReference type="PANTHER" id="PTHR45663">
    <property type="entry name" value="GEO12009P1"/>
    <property type="match status" value="1"/>
</dbReference>
<feature type="domain" description="Thioredoxin" evidence="8">
    <location>
        <begin position="1"/>
        <end position="113"/>
    </location>
</feature>
<reference evidence="9" key="1">
    <citation type="submission" date="2019-02" db="EMBL/GenBank/DDBJ databases">
        <authorList>
            <person name="Gruber-Vodicka R. H."/>
            <person name="Seah K. B. B."/>
        </authorList>
    </citation>
    <scope>NUCLEOTIDE SEQUENCE</scope>
    <source>
        <strain evidence="9">BECK_M7</strain>
    </source>
</reference>
<dbReference type="Gene3D" id="3.40.30.10">
    <property type="entry name" value="Glutaredoxin"/>
    <property type="match status" value="1"/>
</dbReference>
<dbReference type="InterPro" id="IPR005746">
    <property type="entry name" value="Thioredoxin"/>
</dbReference>
<evidence type="ECO:0000256" key="2">
    <source>
        <dbReference type="ARBA" id="ARBA00022448"/>
    </source>
</evidence>
<organism evidence="9">
    <name type="scientific">Candidatus Kentrum sp. LFY</name>
    <dbReference type="NCBI Taxonomy" id="2126342"/>
    <lineage>
        <taxon>Bacteria</taxon>
        <taxon>Pseudomonadati</taxon>
        <taxon>Pseudomonadota</taxon>
        <taxon>Gammaproteobacteria</taxon>
        <taxon>Candidatus Kentrum</taxon>
    </lineage>
</organism>
<comment type="similarity">
    <text evidence="1">Belongs to the thioredoxin family.</text>
</comment>
<dbReference type="CDD" id="cd02947">
    <property type="entry name" value="TRX_family"/>
    <property type="match status" value="1"/>
</dbReference>
<dbReference type="InterPro" id="IPR019734">
    <property type="entry name" value="TPR_rpt"/>
</dbReference>
<keyword evidence="7" id="KW-0802">TPR repeat</keyword>
<evidence type="ECO:0000259" key="8">
    <source>
        <dbReference type="PROSITE" id="PS51352"/>
    </source>
</evidence>
<dbReference type="InterPro" id="IPR036249">
    <property type="entry name" value="Thioredoxin-like_sf"/>
</dbReference>
<dbReference type="AlphaFoldDB" id="A0A450UPI9"/>
<dbReference type="PRINTS" id="PR00421">
    <property type="entry name" value="THIOREDOXIN"/>
</dbReference>
<dbReference type="InterPro" id="IPR011990">
    <property type="entry name" value="TPR-like_helical_dom_sf"/>
</dbReference>
<protein>
    <recommendedName>
        <fullName evidence="6">Thioredoxin</fullName>
    </recommendedName>
</protein>
<evidence type="ECO:0000256" key="6">
    <source>
        <dbReference type="NCBIfam" id="TIGR01068"/>
    </source>
</evidence>
<keyword evidence="3" id="KW-0249">Electron transport</keyword>
<sequence>MATSAFVFDVNEQNFSEIVLGNSNRVPVLVDFWAAWCAPCKMLAPILTKLAEEFSGSFIVAKVNTDEQRQLANQYKVRSLPTVKVFRNSVIVDEFLGAQPENAIRQILDRHVERESDRVRAQAMVLHEEGNTTKAIELLQDALVSDSSNDRVSLDLARLLLEKGQFAEVDNVLRKLPNKRQMDADIVELRVRVRFSRIAETAPTTEELKDRLAKDSGDCDAYYQLGARKVTEGDYEAAMDFFLEVMRKNRGFLDDAGRKGLLDVFSLIGDSDPLVSRYRSLISSMLY</sequence>